<evidence type="ECO:0000313" key="3">
    <source>
        <dbReference type="Proteomes" id="UP000298616"/>
    </source>
</evidence>
<proteinExistence type="predicted"/>
<dbReference type="OrthoDB" id="882894at2"/>
<keyword evidence="3" id="KW-1185">Reference proteome</keyword>
<keyword evidence="1" id="KW-0732">Signal</keyword>
<feature type="chain" id="PRO_5021031783" description="Lipoprotein" evidence="1">
    <location>
        <begin position="20"/>
        <end position="152"/>
    </location>
</feature>
<evidence type="ECO:0008006" key="4">
    <source>
        <dbReference type="Google" id="ProtNLM"/>
    </source>
</evidence>
<feature type="signal peptide" evidence="1">
    <location>
        <begin position="1"/>
        <end position="19"/>
    </location>
</feature>
<protein>
    <recommendedName>
        <fullName evidence="4">Lipoprotein</fullName>
    </recommendedName>
</protein>
<reference evidence="2 3" key="1">
    <citation type="submission" date="2018-04" db="EMBL/GenBank/DDBJ databases">
        <title>Complete genome uncultured novel isolate.</title>
        <authorList>
            <person name="Merlino G."/>
        </authorList>
    </citation>
    <scope>NUCLEOTIDE SEQUENCE [LARGE SCALE GENOMIC DNA]</scope>
    <source>
        <strain evidence="3">R1DC9</strain>
    </source>
</reference>
<organism evidence="2 3">
    <name type="scientific">Mangrovivirga cuniculi</name>
    <dbReference type="NCBI Taxonomy" id="2715131"/>
    <lineage>
        <taxon>Bacteria</taxon>
        <taxon>Pseudomonadati</taxon>
        <taxon>Bacteroidota</taxon>
        <taxon>Cytophagia</taxon>
        <taxon>Cytophagales</taxon>
        <taxon>Mangrovivirgaceae</taxon>
        <taxon>Mangrovivirga</taxon>
    </lineage>
</organism>
<dbReference type="EMBL" id="CP028923">
    <property type="protein sequence ID" value="QCK13363.1"/>
    <property type="molecule type" value="Genomic_DNA"/>
</dbReference>
<sequence>MKRYFLLLMIPFLFSSCEALTGKEIARLEIDKVSNENDLRIKKASVALNKGDEIGIWSDMDLAFEGTVQLRFGIKIYKNGEDYRQFEVDPFDKNITLGEVKKTINGDTDWSFFGKNTSIEIEENGNYTFEGVLIASENPTLKIKKANLVLKK</sequence>
<dbReference type="AlphaFoldDB" id="A0A4D7JDT4"/>
<dbReference type="RefSeq" id="WP_137088957.1">
    <property type="nucleotide sequence ID" value="NZ_CP028923.1"/>
</dbReference>
<dbReference type="Proteomes" id="UP000298616">
    <property type="component" value="Chromosome"/>
</dbReference>
<name>A0A4D7JDT4_9BACT</name>
<evidence type="ECO:0000256" key="1">
    <source>
        <dbReference type="SAM" id="SignalP"/>
    </source>
</evidence>
<accession>A0A4D7JDT4</accession>
<gene>
    <name evidence="2" type="ORF">DCC35_00660</name>
</gene>
<evidence type="ECO:0000313" key="2">
    <source>
        <dbReference type="EMBL" id="QCK13363.1"/>
    </source>
</evidence>
<dbReference type="KEGG" id="fpf:DCC35_00660"/>
<dbReference type="PROSITE" id="PS51257">
    <property type="entry name" value="PROKAR_LIPOPROTEIN"/>
    <property type="match status" value="1"/>
</dbReference>